<dbReference type="AlphaFoldDB" id="A0AAW0D036"/>
<comment type="caution">
    <text evidence="1">The sequence shown here is derived from an EMBL/GenBank/DDBJ whole genome shotgun (WGS) entry which is preliminary data.</text>
</comment>
<accession>A0AAW0D036</accession>
<protein>
    <submittedName>
        <fullName evidence="1">Uncharacterized protein</fullName>
    </submittedName>
</protein>
<organism evidence="1 2">
    <name type="scientific">Favolaschia claudopus</name>
    <dbReference type="NCBI Taxonomy" id="2862362"/>
    <lineage>
        <taxon>Eukaryota</taxon>
        <taxon>Fungi</taxon>
        <taxon>Dikarya</taxon>
        <taxon>Basidiomycota</taxon>
        <taxon>Agaricomycotina</taxon>
        <taxon>Agaricomycetes</taxon>
        <taxon>Agaricomycetidae</taxon>
        <taxon>Agaricales</taxon>
        <taxon>Marasmiineae</taxon>
        <taxon>Mycenaceae</taxon>
        <taxon>Favolaschia</taxon>
    </lineage>
</organism>
<dbReference type="Proteomes" id="UP001362999">
    <property type="component" value="Unassembled WGS sequence"/>
</dbReference>
<evidence type="ECO:0000313" key="2">
    <source>
        <dbReference type="Proteomes" id="UP001362999"/>
    </source>
</evidence>
<gene>
    <name evidence="1" type="ORF">R3P38DRAFT_2766089</name>
</gene>
<evidence type="ECO:0000313" key="1">
    <source>
        <dbReference type="EMBL" id="KAK7044452.1"/>
    </source>
</evidence>
<proteinExistence type="predicted"/>
<keyword evidence="2" id="KW-1185">Reference proteome</keyword>
<sequence length="302" mass="33823">MSSKLQWCLDASLAFKVNGLRKIITKSLYEATREATASIRLKSGGKMLHENIKDDNEEMKLRQYIRRQESNAEKRINVLGRHINRIRSLAIDHSNFCYITTHQDLNDNQSAERIAQRRREGDYTVISSTSVSMSRRSLRLRPLGMQRESAHEKSTKTQQTFQKEFIALSVMQPGNRTHHIHATTCTLGLNQCGGANVFNLNDSIDIIDLNSNLAFSKSTNGESNKKSLILSDMPAGNRTLCAIGYSQYHAIDLANVERDVTGVLVRKKEKGSSVCEALAENPTHLRRSAASEAQMLSDITSA</sequence>
<dbReference type="EMBL" id="JAWWNJ010000011">
    <property type="protein sequence ID" value="KAK7044452.1"/>
    <property type="molecule type" value="Genomic_DNA"/>
</dbReference>
<reference evidence="1 2" key="1">
    <citation type="journal article" date="2024" name="J Genomics">
        <title>Draft genome sequencing and assembly of Favolaschia claudopus CIRM-BRFM 2984 isolated from oak limbs.</title>
        <authorList>
            <person name="Navarro D."/>
            <person name="Drula E."/>
            <person name="Chaduli D."/>
            <person name="Cazenave R."/>
            <person name="Ahrendt S."/>
            <person name="Wang J."/>
            <person name="Lipzen A."/>
            <person name="Daum C."/>
            <person name="Barry K."/>
            <person name="Grigoriev I.V."/>
            <person name="Favel A."/>
            <person name="Rosso M.N."/>
            <person name="Martin F."/>
        </authorList>
    </citation>
    <scope>NUCLEOTIDE SEQUENCE [LARGE SCALE GENOMIC DNA]</scope>
    <source>
        <strain evidence="1 2">CIRM-BRFM 2984</strain>
    </source>
</reference>
<name>A0AAW0D036_9AGAR</name>